<dbReference type="Pfam" id="PF04078">
    <property type="entry name" value="Rcd1"/>
    <property type="match status" value="1"/>
</dbReference>
<dbReference type="STRING" id="4096.A0A1U7X3U1"/>
<reference evidence="2" key="1">
    <citation type="journal article" date="2013" name="Genome Biol.">
        <title>Reference genomes and transcriptomes of Nicotiana sylvestris and Nicotiana tomentosiformis.</title>
        <authorList>
            <person name="Sierro N."/>
            <person name="Battey J.N."/>
            <person name="Ouadi S."/>
            <person name="Bovet L."/>
            <person name="Goepfert S."/>
            <person name="Bakaher N."/>
            <person name="Peitsch M.C."/>
            <person name="Ivanov N.V."/>
        </authorList>
    </citation>
    <scope>NUCLEOTIDE SEQUENCE [LARGE SCALE GENOMIC DNA]</scope>
</reference>
<evidence type="ECO:0000313" key="2">
    <source>
        <dbReference type="Proteomes" id="UP000189701"/>
    </source>
</evidence>
<dbReference type="FunFam" id="1.25.10.10:FF:000661">
    <property type="entry name" value="Cell differentiation family, Rcd1-like containing protein"/>
    <property type="match status" value="1"/>
</dbReference>
<dbReference type="Proteomes" id="UP000189701">
    <property type="component" value="Unplaced"/>
</dbReference>
<dbReference type="RefSeq" id="XP_009781145.1">
    <property type="nucleotide sequence ID" value="XM_009782843.1"/>
</dbReference>
<name>A0A1U7X3U1_NICSY</name>
<dbReference type="OrthoDB" id="1183224at2759"/>
<dbReference type="GO" id="GO:0006402">
    <property type="term" value="P:mRNA catabolic process"/>
    <property type="evidence" value="ECO:0007669"/>
    <property type="project" value="InterPro"/>
</dbReference>
<evidence type="ECO:0000313" key="3">
    <source>
        <dbReference type="RefSeq" id="XP_009781145.1"/>
    </source>
</evidence>
<dbReference type="InterPro" id="IPR007216">
    <property type="entry name" value="CNOT9"/>
</dbReference>
<reference evidence="3" key="2">
    <citation type="submission" date="2025-08" db="UniProtKB">
        <authorList>
            <consortium name="RefSeq"/>
        </authorList>
    </citation>
    <scope>IDENTIFICATION</scope>
    <source>
        <tissue evidence="3">Leaf</tissue>
    </source>
</reference>
<proteinExistence type="inferred from homology"/>
<gene>
    <name evidence="3" type="primary">LOC104230105</name>
</gene>
<dbReference type="PANTHER" id="PTHR12262">
    <property type="entry name" value="CCR4-NOT TRANSCRIPTION COMPLEX SUBUNIT 9"/>
    <property type="match status" value="1"/>
</dbReference>
<sequence>MENLPVSLFMETALTSTPTLPPRNNISSSSQKNEGLDLASATPKQLVLLLHDVNLREEVINQLTKKRDTCTELPLLLWNTFNAVFILLQEVIAVYPKLSTSMISIKESTRVCNALALFQCMGNHQETRRELIKAKIPFYFYPFLKTNGKNGNDKPLEFIRLTSLGVIGSLTKFDDPYGGEVLYFFLETELVPLCLHCMDLGDELSRKVATLIVMKILMQEEGLSYCCALAERFYSIVQVLHRVVEKLSQKPCILLLRYVIQSYLCLSQVSRFVGPSDAFRSQIPCQLFDNTFMDMLRDDPETSTMLQQLYLHIMR</sequence>
<dbReference type="GO" id="GO:0030014">
    <property type="term" value="C:CCR4-NOT complex"/>
    <property type="evidence" value="ECO:0007669"/>
    <property type="project" value="InterPro"/>
</dbReference>
<accession>A0A1U7X3U1</accession>
<comment type="similarity">
    <text evidence="1">Belongs to the CNOT9 family.</text>
</comment>
<dbReference type="InterPro" id="IPR016024">
    <property type="entry name" value="ARM-type_fold"/>
</dbReference>
<keyword evidence="2" id="KW-1185">Reference proteome</keyword>
<dbReference type="SUPFAM" id="SSF48371">
    <property type="entry name" value="ARM repeat"/>
    <property type="match status" value="1"/>
</dbReference>
<dbReference type="AlphaFoldDB" id="A0A1U7X3U1"/>
<dbReference type="Gene3D" id="1.25.10.10">
    <property type="entry name" value="Leucine-rich Repeat Variant"/>
    <property type="match status" value="1"/>
</dbReference>
<protein>
    <submittedName>
        <fullName evidence="3">Cell differentiation protein RCD1 homolog isoform X1</fullName>
    </submittedName>
</protein>
<dbReference type="InterPro" id="IPR011989">
    <property type="entry name" value="ARM-like"/>
</dbReference>
<evidence type="ECO:0000256" key="1">
    <source>
        <dbReference type="ARBA" id="ARBA00006385"/>
    </source>
</evidence>
<organism evidence="2 3">
    <name type="scientific">Nicotiana sylvestris</name>
    <name type="common">Wood tobacco</name>
    <name type="synonym">South American tobacco</name>
    <dbReference type="NCBI Taxonomy" id="4096"/>
    <lineage>
        <taxon>Eukaryota</taxon>
        <taxon>Viridiplantae</taxon>
        <taxon>Streptophyta</taxon>
        <taxon>Embryophyta</taxon>
        <taxon>Tracheophyta</taxon>
        <taxon>Spermatophyta</taxon>
        <taxon>Magnoliopsida</taxon>
        <taxon>eudicotyledons</taxon>
        <taxon>Gunneridae</taxon>
        <taxon>Pentapetalae</taxon>
        <taxon>asterids</taxon>
        <taxon>lamiids</taxon>
        <taxon>Solanales</taxon>
        <taxon>Solanaceae</taxon>
        <taxon>Nicotianoideae</taxon>
        <taxon>Nicotianeae</taxon>
        <taxon>Nicotiana</taxon>
    </lineage>
</organism>
<dbReference type="eggNOG" id="KOG3036">
    <property type="taxonomic scope" value="Eukaryota"/>
</dbReference>